<dbReference type="Gene3D" id="3.30.465.10">
    <property type="match status" value="1"/>
</dbReference>
<evidence type="ECO:0000313" key="13">
    <source>
        <dbReference type="Proteomes" id="UP000199347"/>
    </source>
</evidence>
<dbReference type="NCBIfam" id="NF003716">
    <property type="entry name" value="PRK05326.1-3"/>
    <property type="match status" value="1"/>
</dbReference>
<keyword evidence="13" id="KW-1185">Reference proteome</keyword>
<dbReference type="NCBIfam" id="NF003715">
    <property type="entry name" value="PRK05326.1-2"/>
    <property type="match status" value="1"/>
</dbReference>
<feature type="transmembrane region" description="Helical" evidence="10">
    <location>
        <begin position="294"/>
        <end position="312"/>
    </location>
</feature>
<feature type="transmembrane region" description="Helical" evidence="10">
    <location>
        <begin position="246"/>
        <end position="273"/>
    </location>
</feature>
<dbReference type="AlphaFoldDB" id="A0A1G5P9F3"/>
<feature type="transmembrane region" description="Helical" evidence="10">
    <location>
        <begin position="211"/>
        <end position="234"/>
    </location>
</feature>
<sequence>MHRPYRFTARNGREGGIYEQGIYLVILIGTALVLVAAFSSLIAFRFGAPLLLIFLLIGLAAGTDGLGLDFDNAPLAYFVGSLALAVVLFDSGFRTPVAAFKQAALPALSLATFGVVLTAGLVGLCTHYLTDFSWLESFLLGSIVASTDAAAVFFLLRVGNISIRDRVRSTLEVESGSNDPIAIFLTLTLVSVLATGEAIKPQQLAGDVLTGFLVQMGLGVAGGLVGGRLILWLVEKLDLDRGLMPIFVLALSLMVFAAAGAIGGSGFLAVYIAGLIAGNARLRAAASLLRFQDGMTWLAQIIMFLVLGLFATPSQFPIIIGDAIAIGLFLIFIGRPLAVALCLIPFRFPRAETAFVSWVGLRGAVSILLAITPLISEIPNGRALFNFAFIIVLVSLIVQGWTVGKVARRLGLVLPPRLGPMEKITLDLPGTRHHELLTYRVIADSPVARGERIPRWARPSLVLRDGRSLSFQDAGRLQPGDYVYIVIPGAFPHLLDRLFASRAELDPQDVEFFGDFTLDPQRPVRELAEAYELELAAEEADWTIAELITARVGGSPEYGDRVVLGDIELIVRDADPQGRITSVGVSLDPPKPSESIVTILSVGGIWHWLTTPFRRGKDEGKSRRRAHLDSLQKEPRPTRAAPAEEA</sequence>
<proteinExistence type="predicted"/>
<feature type="transmembrane region" description="Helical" evidence="10">
    <location>
        <begin position="75"/>
        <end position="93"/>
    </location>
</feature>
<dbReference type="GO" id="GO:1902600">
    <property type="term" value="P:proton transmembrane transport"/>
    <property type="evidence" value="ECO:0007669"/>
    <property type="project" value="InterPro"/>
</dbReference>
<dbReference type="EMBL" id="FMVW01000012">
    <property type="protein sequence ID" value="SCZ46182.1"/>
    <property type="molecule type" value="Genomic_DNA"/>
</dbReference>
<keyword evidence="3" id="KW-0050">Antiport</keyword>
<evidence type="ECO:0000256" key="10">
    <source>
        <dbReference type="SAM" id="Phobius"/>
    </source>
</evidence>
<evidence type="ECO:0000256" key="4">
    <source>
        <dbReference type="ARBA" id="ARBA00022475"/>
    </source>
</evidence>
<accession>A0A1G5P9F3</accession>
<dbReference type="InterPro" id="IPR005170">
    <property type="entry name" value="Transptr-assoc_dom"/>
</dbReference>
<dbReference type="GO" id="GO:0015297">
    <property type="term" value="F:antiporter activity"/>
    <property type="evidence" value="ECO:0007669"/>
    <property type="project" value="UniProtKB-KW"/>
</dbReference>
<gene>
    <name evidence="12" type="ORF">SAMN03080610_03586</name>
</gene>
<dbReference type="InterPro" id="IPR006153">
    <property type="entry name" value="Cation/H_exchanger_TM"/>
</dbReference>
<feature type="compositionally biased region" description="Basic and acidic residues" evidence="9">
    <location>
        <begin position="616"/>
        <end position="637"/>
    </location>
</feature>
<reference evidence="12 13" key="1">
    <citation type="submission" date="2016-10" db="EMBL/GenBank/DDBJ databases">
        <authorList>
            <person name="de Groot N.N."/>
        </authorList>
    </citation>
    <scope>NUCLEOTIDE SEQUENCE [LARGE SCALE GENOMIC DNA]</scope>
    <source>
        <strain evidence="12 13">DSM 2698</strain>
    </source>
</reference>
<dbReference type="PANTHER" id="PTHR32507">
    <property type="entry name" value="NA(+)/H(+) ANTIPORTER 1"/>
    <property type="match status" value="1"/>
</dbReference>
<evidence type="ECO:0000256" key="8">
    <source>
        <dbReference type="ARBA" id="ARBA00023136"/>
    </source>
</evidence>
<dbReference type="InterPro" id="IPR038770">
    <property type="entry name" value="Na+/solute_symporter_sf"/>
</dbReference>
<feature type="transmembrane region" description="Helical" evidence="10">
    <location>
        <begin position="318"/>
        <end position="343"/>
    </location>
</feature>
<evidence type="ECO:0000256" key="2">
    <source>
        <dbReference type="ARBA" id="ARBA00022448"/>
    </source>
</evidence>
<keyword evidence="5 10" id="KW-0812">Transmembrane</keyword>
<dbReference type="GO" id="GO:0005886">
    <property type="term" value="C:plasma membrane"/>
    <property type="evidence" value="ECO:0007669"/>
    <property type="project" value="UniProtKB-SubCell"/>
</dbReference>
<dbReference type="InterPro" id="IPR036318">
    <property type="entry name" value="FAD-bd_PCMH-like_sf"/>
</dbReference>
<dbReference type="InterPro" id="IPR016169">
    <property type="entry name" value="FAD-bd_PCMH_sub2"/>
</dbReference>
<evidence type="ECO:0000256" key="6">
    <source>
        <dbReference type="ARBA" id="ARBA00022989"/>
    </source>
</evidence>
<name>A0A1G5P9F3_AFIMA</name>
<feature type="transmembrane region" description="Helical" evidence="10">
    <location>
        <begin position="355"/>
        <end position="375"/>
    </location>
</feature>
<dbReference type="STRING" id="1120955.SAMN03080610_03586"/>
<evidence type="ECO:0000256" key="9">
    <source>
        <dbReference type="SAM" id="MobiDB-lite"/>
    </source>
</evidence>
<dbReference type="GO" id="GO:0050660">
    <property type="term" value="F:flavin adenine dinucleotide binding"/>
    <property type="evidence" value="ECO:0007669"/>
    <property type="project" value="InterPro"/>
</dbReference>
<dbReference type="PANTHER" id="PTHR32507:SF7">
    <property type="entry name" value="K(+)_H(+) ANTIPORTER NHAP2"/>
    <property type="match status" value="1"/>
</dbReference>
<keyword evidence="2" id="KW-0813">Transport</keyword>
<evidence type="ECO:0000313" key="12">
    <source>
        <dbReference type="EMBL" id="SCZ46182.1"/>
    </source>
</evidence>
<dbReference type="NCBIfam" id="NF003714">
    <property type="entry name" value="PRK05326.1-1"/>
    <property type="match status" value="1"/>
</dbReference>
<protein>
    <submittedName>
        <fullName evidence="12">Potassium/proton antiporter, CPA1 family</fullName>
    </submittedName>
</protein>
<evidence type="ECO:0000259" key="11">
    <source>
        <dbReference type="SMART" id="SM01091"/>
    </source>
</evidence>
<dbReference type="RefSeq" id="WP_420867630.1">
    <property type="nucleotide sequence ID" value="NZ_FMVW01000012.1"/>
</dbReference>
<dbReference type="Proteomes" id="UP000199347">
    <property type="component" value="Unassembled WGS sequence"/>
</dbReference>
<organism evidence="12 13">
    <name type="scientific">Afifella marina DSM 2698</name>
    <dbReference type="NCBI Taxonomy" id="1120955"/>
    <lineage>
        <taxon>Bacteria</taxon>
        <taxon>Pseudomonadati</taxon>
        <taxon>Pseudomonadota</taxon>
        <taxon>Alphaproteobacteria</taxon>
        <taxon>Hyphomicrobiales</taxon>
        <taxon>Afifellaceae</taxon>
        <taxon>Afifella</taxon>
    </lineage>
</organism>
<evidence type="ECO:0000256" key="3">
    <source>
        <dbReference type="ARBA" id="ARBA00022449"/>
    </source>
</evidence>
<dbReference type="Pfam" id="PF00999">
    <property type="entry name" value="Na_H_Exchanger"/>
    <property type="match status" value="1"/>
</dbReference>
<keyword evidence="6 10" id="KW-1133">Transmembrane helix</keyword>
<comment type="subcellular location">
    <subcellularLocation>
        <location evidence="1">Cell membrane</location>
        <topology evidence="1">Multi-pass membrane protein</topology>
    </subcellularLocation>
</comment>
<evidence type="ECO:0000256" key="5">
    <source>
        <dbReference type="ARBA" id="ARBA00022692"/>
    </source>
</evidence>
<keyword evidence="4" id="KW-1003">Cell membrane</keyword>
<feature type="region of interest" description="Disordered" evidence="9">
    <location>
        <begin position="616"/>
        <end position="646"/>
    </location>
</feature>
<dbReference type="Gene3D" id="1.20.1530.20">
    <property type="match status" value="1"/>
</dbReference>
<keyword evidence="7" id="KW-0406">Ion transport</keyword>
<feature type="transmembrane region" description="Helical" evidence="10">
    <location>
        <begin position="50"/>
        <end position="68"/>
    </location>
</feature>
<keyword evidence="8 10" id="KW-0472">Membrane</keyword>
<dbReference type="SUPFAM" id="SSF56176">
    <property type="entry name" value="FAD-binding/transporter-associated domain-like"/>
    <property type="match status" value="1"/>
</dbReference>
<evidence type="ECO:0000256" key="1">
    <source>
        <dbReference type="ARBA" id="ARBA00004651"/>
    </source>
</evidence>
<feature type="domain" description="Transporter-associated" evidence="11">
    <location>
        <begin position="509"/>
        <end position="589"/>
    </location>
</feature>
<dbReference type="Pfam" id="PF03471">
    <property type="entry name" value="CorC_HlyC"/>
    <property type="match status" value="1"/>
</dbReference>
<feature type="transmembrane region" description="Helical" evidence="10">
    <location>
        <begin position="387"/>
        <end position="407"/>
    </location>
</feature>
<feature type="transmembrane region" description="Helical" evidence="10">
    <location>
        <begin position="138"/>
        <end position="161"/>
    </location>
</feature>
<evidence type="ECO:0000256" key="7">
    <source>
        <dbReference type="ARBA" id="ARBA00023065"/>
    </source>
</evidence>
<dbReference type="SMART" id="SM01091">
    <property type="entry name" value="CorC_HlyC"/>
    <property type="match status" value="1"/>
</dbReference>
<feature type="transmembrane region" description="Helical" evidence="10">
    <location>
        <begin position="21"/>
        <end position="44"/>
    </location>
</feature>
<feature type="transmembrane region" description="Helical" evidence="10">
    <location>
        <begin position="181"/>
        <end position="199"/>
    </location>
</feature>
<feature type="transmembrane region" description="Helical" evidence="10">
    <location>
        <begin position="105"/>
        <end position="126"/>
    </location>
</feature>